<dbReference type="EMBL" id="CAMPGE010004895">
    <property type="protein sequence ID" value="CAI2363746.1"/>
    <property type="molecule type" value="Genomic_DNA"/>
</dbReference>
<dbReference type="Proteomes" id="UP001295684">
    <property type="component" value="Unassembled WGS sequence"/>
</dbReference>
<organism evidence="1 2">
    <name type="scientific">Euplotes crassus</name>
    <dbReference type="NCBI Taxonomy" id="5936"/>
    <lineage>
        <taxon>Eukaryota</taxon>
        <taxon>Sar</taxon>
        <taxon>Alveolata</taxon>
        <taxon>Ciliophora</taxon>
        <taxon>Intramacronucleata</taxon>
        <taxon>Spirotrichea</taxon>
        <taxon>Hypotrichia</taxon>
        <taxon>Euplotida</taxon>
        <taxon>Euplotidae</taxon>
        <taxon>Moneuplotes</taxon>
    </lineage>
</organism>
<gene>
    <name evidence="1" type="ORF">ECRASSUSDP1_LOCUS5083</name>
</gene>
<evidence type="ECO:0000313" key="2">
    <source>
        <dbReference type="Proteomes" id="UP001295684"/>
    </source>
</evidence>
<keyword evidence="2" id="KW-1185">Reference proteome</keyword>
<comment type="caution">
    <text evidence="1">The sequence shown here is derived from an EMBL/GenBank/DDBJ whole genome shotgun (WGS) entry which is preliminary data.</text>
</comment>
<dbReference type="AlphaFoldDB" id="A0AAD1UBU1"/>
<evidence type="ECO:0000313" key="1">
    <source>
        <dbReference type="EMBL" id="CAI2363746.1"/>
    </source>
</evidence>
<name>A0AAD1UBU1_EUPCR</name>
<reference evidence="1" key="1">
    <citation type="submission" date="2023-07" db="EMBL/GenBank/DDBJ databases">
        <authorList>
            <consortium name="AG Swart"/>
            <person name="Singh M."/>
            <person name="Singh A."/>
            <person name="Seah K."/>
            <person name="Emmerich C."/>
        </authorList>
    </citation>
    <scope>NUCLEOTIDE SEQUENCE</scope>
    <source>
        <strain evidence="1">DP1</strain>
    </source>
</reference>
<sequence length="249" mass="28223">MSAIPQIQQILIDGVEGSTLVNVDYKIETCKITYKALLTTRESGENETRDESNEELKCDTSTDISLKDDLVKTKTSKVPSSTETEINISLNYISEDNLAFTFIQGRSLSEMEINDEEHTNICRYLSDLTNTSDGMSYTIVPDGQKLSSHNFSETSAKDFHYKGSSSKDFQKRHSTYKLNCQYFTTMKINETGEELRSLRSFKIIPECIEYLLKDKFSLLDRAVRGIEVQLDQEDVGDFFSSSTLAMLAI</sequence>
<accession>A0AAD1UBU1</accession>
<proteinExistence type="predicted"/>
<protein>
    <submittedName>
        <fullName evidence="1">Uncharacterized protein</fullName>
    </submittedName>
</protein>